<dbReference type="RefSeq" id="WP_074592419.1">
    <property type="nucleotide sequence ID" value="NZ_FNBS01000019.1"/>
</dbReference>
<organism evidence="1 2">
    <name type="scientific">Thermoanaerobacter thermohydrosulfuricus</name>
    <name type="common">Clostridium thermohydrosulfuricum</name>
    <dbReference type="NCBI Taxonomy" id="1516"/>
    <lineage>
        <taxon>Bacteria</taxon>
        <taxon>Bacillati</taxon>
        <taxon>Bacillota</taxon>
        <taxon>Clostridia</taxon>
        <taxon>Thermoanaerobacterales</taxon>
        <taxon>Thermoanaerobacteraceae</taxon>
        <taxon>Thermoanaerobacter</taxon>
    </lineage>
</organism>
<name>A0A1G7MT86_THETY</name>
<gene>
    <name evidence="1" type="ORF">SAMN04244560_01009</name>
</gene>
<protein>
    <submittedName>
        <fullName evidence="1">Uncharacterized protein</fullName>
    </submittedName>
</protein>
<dbReference type="Proteomes" id="UP000183404">
    <property type="component" value="Unassembled WGS sequence"/>
</dbReference>
<dbReference type="EMBL" id="FNBS01000019">
    <property type="protein sequence ID" value="SDF64349.1"/>
    <property type="molecule type" value="Genomic_DNA"/>
</dbReference>
<dbReference type="AlphaFoldDB" id="A0A1G7MT86"/>
<proteinExistence type="predicted"/>
<sequence length="99" mass="11630">MRYCFRTLKEDTDINEALQKLKGKARAEFIRNALRTYIQTQNIAAELAEIKETIQEIKDILQQKNPRTQDFLVQPESKNDSEPLGEELFNNIINQFLNM</sequence>
<evidence type="ECO:0000313" key="2">
    <source>
        <dbReference type="Proteomes" id="UP000183404"/>
    </source>
</evidence>
<accession>A0A1G7MT86</accession>
<evidence type="ECO:0000313" key="1">
    <source>
        <dbReference type="EMBL" id="SDF64349.1"/>
    </source>
</evidence>
<reference evidence="1 2" key="1">
    <citation type="submission" date="2016-10" db="EMBL/GenBank/DDBJ databases">
        <authorList>
            <person name="de Groot N.N."/>
        </authorList>
    </citation>
    <scope>NUCLEOTIDE SEQUENCE [LARGE SCALE GENOMIC DNA]</scope>
    <source>
        <strain evidence="1 2">DSM 569</strain>
    </source>
</reference>